<comment type="catalytic activity">
    <reaction evidence="2">
        <text>Couples ATP hydrolysis with the unwinding of duplex DNA by translocating in the 3'-5' direction.</text>
        <dbReference type="EC" id="5.6.2.4"/>
    </reaction>
</comment>
<comment type="caution">
    <text evidence="5">The sequence shown here is derived from an EMBL/GenBank/DDBJ whole genome shotgun (WGS) entry which is preliminary data.</text>
</comment>
<keyword evidence="5" id="KW-0547">Nucleotide-binding</keyword>
<feature type="domain" description="Helicase C-terminal" evidence="4">
    <location>
        <begin position="99"/>
        <end position="252"/>
    </location>
</feature>
<name>A0A6S7IX14_PARCT</name>
<gene>
    <name evidence="5" type="ORF">PACLA_8A066191</name>
</gene>
<dbReference type="EC" id="5.6.2.4" evidence="3"/>
<evidence type="ECO:0000256" key="1">
    <source>
        <dbReference type="ARBA" id="ARBA00005446"/>
    </source>
</evidence>
<dbReference type="PANTHER" id="PTHR13710:SF147">
    <property type="entry name" value="DNA HELICASE"/>
    <property type="match status" value="1"/>
</dbReference>
<organism evidence="5 6">
    <name type="scientific">Paramuricea clavata</name>
    <name type="common">Red gorgonian</name>
    <name type="synonym">Violescent sea-whip</name>
    <dbReference type="NCBI Taxonomy" id="317549"/>
    <lineage>
        <taxon>Eukaryota</taxon>
        <taxon>Metazoa</taxon>
        <taxon>Cnidaria</taxon>
        <taxon>Anthozoa</taxon>
        <taxon>Octocorallia</taxon>
        <taxon>Malacalcyonacea</taxon>
        <taxon>Plexauridae</taxon>
        <taxon>Paramuricea</taxon>
    </lineage>
</organism>
<dbReference type="Gene3D" id="3.40.50.300">
    <property type="entry name" value="P-loop containing nucleotide triphosphate hydrolases"/>
    <property type="match status" value="2"/>
</dbReference>
<dbReference type="GO" id="GO:0005634">
    <property type="term" value="C:nucleus"/>
    <property type="evidence" value="ECO:0007669"/>
    <property type="project" value="TreeGrafter"/>
</dbReference>
<keyword evidence="5" id="KW-0347">Helicase</keyword>
<evidence type="ECO:0000256" key="3">
    <source>
        <dbReference type="ARBA" id="ARBA00034808"/>
    </source>
</evidence>
<evidence type="ECO:0000313" key="5">
    <source>
        <dbReference type="EMBL" id="CAB4021720.1"/>
    </source>
</evidence>
<evidence type="ECO:0000256" key="2">
    <source>
        <dbReference type="ARBA" id="ARBA00034617"/>
    </source>
</evidence>
<dbReference type="GO" id="GO:0000724">
    <property type="term" value="P:double-strand break repair via homologous recombination"/>
    <property type="evidence" value="ECO:0007669"/>
    <property type="project" value="TreeGrafter"/>
</dbReference>
<reference evidence="5" key="1">
    <citation type="submission" date="2020-04" db="EMBL/GenBank/DDBJ databases">
        <authorList>
            <person name="Alioto T."/>
            <person name="Alioto T."/>
            <person name="Gomez Garrido J."/>
        </authorList>
    </citation>
    <scope>NUCLEOTIDE SEQUENCE</scope>
    <source>
        <strain evidence="5">A484AB</strain>
    </source>
</reference>
<proteinExistence type="inferred from homology"/>
<keyword evidence="5" id="KW-0378">Hydrolase</keyword>
<protein>
    <recommendedName>
        <fullName evidence="3">DNA 3'-5' helicase</fullName>
        <ecNumber evidence="3">5.6.2.4</ecNumber>
    </recommendedName>
</protein>
<evidence type="ECO:0000313" key="6">
    <source>
        <dbReference type="Proteomes" id="UP001152795"/>
    </source>
</evidence>
<dbReference type="PROSITE" id="PS51194">
    <property type="entry name" value="HELICASE_CTER"/>
    <property type="match status" value="1"/>
</dbReference>
<dbReference type="GO" id="GO:0009378">
    <property type="term" value="F:four-way junction helicase activity"/>
    <property type="evidence" value="ECO:0007669"/>
    <property type="project" value="TreeGrafter"/>
</dbReference>
<keyword evidence="6" id="KW-1185">Reference proteome</keyword>
<accession>A0A6S7IX14</accession>
<keyword evidence="5" id="KW-0067">ATP-binding</keyword>
<dbReference type="GO" id="GO:0005694">
    <property type="term" value="C:chromosome"/>
    <property type="evidence" value="ECO:0007669"/>
    <property type="project" value="TreeGrafter"/>
</dbReference>
<dbReference type="EMBL" id="CACRXK020011584">
    <property type="protein sequence ID" value="CAB4021720.1"/>
    <property type="molecule type" value="Genomic_DNA"/>
</dbReference>
<dbReference type="OrthoDB" id="5409596at2759"/>
<sequence length="341" mass="38903">MIVFDEVHKVFDRQKCFREAYNSLENVKKQFPGIPIMALTATLGNASIDKLCKDYLNLPVLIKGSINHNNIKLNIGNYQVQRKKKKANNDDGVIGTWDSLSDSLIRHIGDSYAIVFMDFANEVKDFSLCLKKKSDIEIMSFYGKGMRETEKAKVVQDFNDQKFQVLCATESYEVGVHNPRVDFVVRIGCMSNMNVLLQEFGRAGRGEENIAVGLLLVNKHKDDQRLGYWLKGCDTADRNRITNDYMACWKWIYSIYVGNCLRDGVLKYYEEDVICPLVEADDCCSSCELGLEKDFDIQHALILLFKTINELEDVLMKKNRRSVSNKDDILVARCKTGLVGI</sequence>
<evidence type="ECO:0000259" key="4">
    <source>
        <dbReference type="PROSITE" id="PS51194"/>
    </source>
</evidence>
<dbReference type="SUPFAM" id="SSF52540">
    <property type="entry name" value="P-loop containing nucleoside triphosphate hydrolases"/>
    <property type="match status" value="1"/>
</dbReference>
<dbReference type="GO" id="GO:0043138">
    <property type="term" value="F:3'-5' DNA helicase activity"/>
    <property type="evidence" value="ECO:0007669"/>
    <property type="project" value="UniProtKB-EC"/>
</dbReference>
<dbReference type="Pfam" id="PF00271">
    <property type="entry name" value="Helicase_C"/>
    <property type="match status" value="1"/>
</dbReference>
<dbReference type="InterPro" id="IPR027417">
    <property type="entry name" value="P-loop_NTPase"/>
</dbReference>
<dbReference type="SMART" id="SM00490">
    <property type="entry name" value="HELICc"/>
    <property type="match status" value="1"/>
</dbReference>
<dbReference type="AlphaFoldDB" id="A0A6S7IX14"/>
<comment type="similarity">
    <text evidence="1">Belongs to the helicase family. RecQ subfamily.</text>
</comment>
<dbReference type="InterPro" id="IPR001650">
    <property type="entry name" value="Helicase_C-like"/>
</dbReference>
<dbReference type="Proteomes" id="UP001152795">
    <property type="component" value="Unassembled WGS sequence"/>
</dbReference>
<dbReference type="GO" id="GO:0005737">
    <property type="term" value="C:cytoplasm"/>
    <property type="evidence" value="ECO:0007669"/>
    <property type="project" value="TreeGrafter"/>
</dbReference>
<dbReference type="PANTHER" id="PTHR13710">
    <property type="entry name" value="DNA HELICASE RECQ FAMILY MEMBER"/>
    <property type="match status" value="1"/>
</dbReference>